<feature type="domain" description="DUF4214" evidence="1">
    <location>
        <begin position="69"/>
        <end position="122"/>
    </location>
</feature>
<name>A0ABR7R5L6_9PROT</name>
<dbReference type="RefSeq" id="WP_187778176.1">
    <property type="nucleotide sequence ID" value="NZ_JACTUZ010000026.1"/>
</dbReference>
<dbReference type="Pfam" id="PF13946">
    <property type="entry name" value="DUF4214"/>
    <property type="match status" value="3"/>
</dbReference>
<gene>
    <name evidence="2" type="ORF">IBL25_08785</name>
</gene>
<evidence type="ECO:0000259" key="1">
    <source>
        <dbReference type="Pfam" id="PF13946"/>
    </source>
</evidence>
<dbReference type="InterPro" id="IPR025282">
    <property type="entry name" value="DUF4214"/>
</dbReference>
<evidence type="ECO:0000313" key="2">
    <source>
        <dbReference type="EMBL" id="MBC9177033.1"/>
    </source>
</evidence>
<keyword evidence="3" id="KW-1185">Reference proteome</keyword>
<reference evidence="2 3" key="1">
    <citation type="journal article" date="2009" name="Int. J. Syst. Evol. Microbiol.">
        <title>Transfer of Teichococcus ludipueritiae and Muricoccus roseus to the genus Roseomonas, as Roseomonas ludipueritiae comb. nov. and Roseomonas rosea comb. nov., respectively, and emended description of the genus Roseomonas.</title>
        <authorList>
            <person name="Sanchez-Porro C."/>
            <person name="Gallego V."/>
            <person name="Busse H.J."/>
            <person name="Kampfer P."/>
            <person name="Ventosa A."/>
        </authorList>
    </citation>
    <scope>NUCLEOTIDE SEQUENCE [LARGE SCALE GENOMIC DNA]</scope>
    <source>
        <strain evidence="2 3">DSM 14915</strain>
    </source>
</reference>
<dbReference type="Proteomes" id="UP000603940">
    <property type="component" value="Unassembled WGS sequence"/>
</dbReference>
<proteinExistence type="predicted"/>
<protein>
    <submittedName>
        <fullName evidence="2">DUF4214 domain-containing protein</fullName>
    </submittedName>
</protein>
<dbReference type="InterPro" id="IPR038255">
    <property type="entry name" value="PBS_linker_sf"/>
</dbReference>
<dbReference type="Gene3D" id="1.10.3130.20">
    <property type="entry name" value="Phycobilisome linker domain"/>
    <property type="match status" value="2"/>
</dbReference>
<evidence type="ECO:0000313" key="3">
    <source>
        <dbReference type="Proteomes" id="UP000603940"/>
    </source>
</evidence>
<feature type="domain" description="DUF4214" evidence="1">
    <location>
        <begin position="11"/>
        <end position="63"/>
    </location>
</feature>
<feature type="domain" description="DUF4214" evidence="1">
    <location>
        <begin position="177"/>
        <end position="244"/>
    </location>
</feature>
<sequence length="249" mass="25873">MIELVAGAVSFGATTDAAFLSRLYGGLFGRGGDASGLSFWAHGNNGALSKADVAAGFLASTEYLSGHAGLNDDQFVQDLYQAVLGRAGEADGIAFHRQAMMDGASRAQILANFADSPEAQEHWSDATSSGIFVPGQHAGLIRAAYAAAFGREAEASGLTWHGQAMAGGLTIAQFGDAVTSSEEFVALHGGQSDHDLVAGLYVNGLGREGSAQEIAFYEDLLASQALDRGDVVLAFAASQEAQDHLQWML</sequence>
<dbReference type="EMBL" id="JACTUZ010000026">
    <property type="protein sequence ID" value="MBC9177033.1"/>
    <property type="molecule type" value="Genomic_DNA"/>
</dbReference>
<comment type="caution">
    <text evidence="2">The sequence shown here is derived from an EMBL/GenBank/DDBJ whole genome shotgun (WGS) entry which is preliminary data.</text>
</comment>
<accession>A0ABR7R5L6</accession>
<organism evidence="2 3">
    <name type="scientific">Pseudoroseomonas ludipueritiae</name>
    <dbReference type="NCBI Taxonomy" id="198093"/>
    <lineage>
        <taxon>Bacteria</taxon>
        <taxon>Pseudomonadati</taxon>
        <taxon>Pseudomonadota</taxon>
        <taxon>Alphaproteobacteria</taxon>
        <taxon>Acetobacterales</taxon>
        <taxon>Acetobacteraceae</taxon>
        <taxon>Pseudoroseomonas</taxon>
    </lineage>
</organism>